<comment type="similarity">
    <text evidence="2">Belongs to the binding-protein-dependent transport system permease family. HisMQ subfamily.</text>
</comment>
<evidence type="ECO:0000256" key="12">
    <source>
        <dbReference type="ARBA" id="ARBA00073645"/>
    </source>
</evidence>
<keyword evidence="8 13" id="KW-1133">Transmembrane helix</keyword>
<evidence type="ECO:0000256" key="2">
    <source>
        <dbReference type="ARBA" id="ARBA00010072"/>
    </source>
</evidence>
<keyword evidence="7" id="KW-0029">Amino-acid transport</keyword>
<dbReference type="Proteomes" id="UP000294555">
    <property type="component" value="Unassembled WGS sequence"/>
</dbReference>
<gene>
    <name evidence="15" type="ORF">EZJ58_3561</name>
</gene>
<evidence type="ECO:0000256" key="5">
    <source>
        <dbReference type="ARBA" id="ARBA00022519"/>
    </source>
</evidence>
<sequence length="292" mass="31800">MTAKPLSQYAGKPEPYLSGKPRIPGRSKRLLITALASVLLVLLIVRIAISGAIDWSVMASFFFHRAILDGLVMTLQLTVLSMLSGIILGTLLAVMSLSRYPIVNAAAMLYIWLFRGTPLLVQLIFWFNIALVFPVIGTGDWQISVNVLITPFVAAVLGLGLNEGAYMAEIVRAGLNAVDSGQTEAAHSIGLSRTKVMTLIVFPQALKIITPPTANQIIGMLKNTSLVSVIGAQELLTKSEDIYARNFHVIELLVVASIWYLILTTVASGLQYWLERHLDGKNTRNLLSETGV</sequence>
<dbReference type="EMBL" id="SJOI01000001">
    <property type="protein sequence ID" value="TCL05381.1"/>
    <property type="molecule type" value="Genomic_DNA"/>
</dbReference>
<reference evidence="15 16" key="1">
    <citation type="submission" date="2019-02" db="EMBL/GenBank/DDBJ databases">
        <title>Investigation of anaerobic lignin degradation for improved lignocellulosic biofuels.</title>
        <authorList>
            <person name="Deangelis K."/>
        </authorList>
    </citation>
    <scope>NUCLEOTIDE SEQUENCE [LARGE SCALE GENOMIC DNA]</scope>
    <source>
        <strain evidence="15 16">159R</strain>
    </source>
</reference>
<dbReference type="PROSITE" id="PS50928">
    <property type="entry name" value="ABC_TM1"/>
    <property type="match status" value="1"/>
</dbReference>
<protein>
    <recommendedName>
        <fullName evidence="12">Glutamate/aspartate import permease protein GltK</fullName>
    </recommendedName>
</protein>
<feature type="transmembrane region" description="Helical" evidence="13">
    <location>
        <begin position="109"/>
        <end position="137"/>
    </location>
</feature>
<keyword evidence="9 13" id="KW-0472">Membrane</keyword>
<feature type="transmembrane region" description="Helical" evidence="13">
    <location>
        <begin position="30"/>
        <end position="53"/>
    </location>
</feature>
<comment type="subcellular location">
    <subcellularLocation>
        <location evidence="1">Cell inner membrane</location>
        <topology evidence="1">Multi-pass membrane protein</topology>
    </subcellularLocation>
    <subcellularLocation>
        <location evidence="13">Cell membrane</location>
        <topology evidence="13">Multi-pass membrane protein</topology>
    </subcellularLocation>
</comment>
<comment type="function">
    <text evidence="10">Part of the ABC transporter complex GltIJKL involved in glutamate and aspartate uptake. Probably responsible for the translocation of the substrate across the membrane.</text>
</comment>
<dbReference type="SUPFAM" id="SSF161098">
    <property type="entry name" value="MetI-like"/>
    <property type="match status" value="1"/>
</dbReference>
<evidence type="ECO:0000256" key="3">
    <source>
        <dbReference type="ARBA" id="ARBA00022448"/>
    </source>
</evidence>
<evidence type="ECO:0000256" key="8">
    <source>
        <dbReference type="ARBA" id="ARBA00022989"/>
    </source>
</evidence>
<dbReference type="InterPro" id="IPR000515">
    <property type="entry name" value="MetI-like"/>
</dbReference>
<evidence type="ECO:0000256" key="10">
    <source>
        <dbReference type="ARBA" id="ARBA00060298"/>
    </source>
</evidence>
<evidence type="ECO:0000259" key="14">
    <source>
        <dbReference type="PROSITE" id="PS50928"/>
    </source>
</evidence>
<feature type="transmembrane region" description="Helical" evidence="13">
    <location>
        <begin position="73"/>
        <end position="97"/>
    </location>
</feature>
<name>A0A4R1NHR5_9GAMM</name>
<accession>A0A4R1NHR5</accession>
<keyword evidence="4" id="KW-1003">Cell membrane</keyword>
<dbReference type="NCBIfam" id="TIGR01726">
    <property type="entry name" value="HEQRo_perm_3TM"/>
    <property type="match status" value="1"/>
</dbReference>
<comment type="caution">
    <text evidence="15">The sequence shown here is derived from an EMBL/GenBank/DDBJ whole genome shotgun (WGS) entry which is preliminary data.</text>
</comment>
<evidence type="ECO:0000256" key="1">
    <source>
        <dbReference type="ARBA" id="ARBA00004429"/>
    </source>
</evidence>
<keyword evidence="5" id="KW-0997">Cell inner membrane</keyword>
<dbReference type="InterPro" id="IPR035906">
    <property type="entry name" value="MetI-like_sf"/>
</dbReference>
<dbReference type="PANTHER" id="PTHR30614">
    <property type="entry name" value="MEMBRANE COMPONENT OF AMINO ACID ABC TRANSPORTER"/>
    <property type="match status" value="1"/>
</dbReference>
<evidence type="ECO:0000256" key="9">
    <source>
        <dbReference type="ARBA" id="ARBA00023136"/>
    </source>
</evidence>
<evidence type="ECO:0000256" key="7">
    <source>
        <dbReference type="ARBA" id="ARBA00022970"/>
    </source>
</evidence>
<evidence type="ECO:0000256" key="13">
    <source>
        <dbReference type="RuleBase" id="RU363032"/>
    </source>
</evidence>
<dbReference type="InterPro" id="IPR010065">
    <property type="entry name" value="AA_ABC_transptr_permease_3TM"/>
</dbReference>
<keyword evidence="6 13" id="KW-0812">Transmembrane</keyword>
<organism evidence="15 16">
    <name type="scientific">Sodalis ligni</name>
    <dbReference type="NCBI Taxonomy" id="2697027"/>
    <lineage>
        <taxon>Bacteria</taxon>
        <taxon>Pseudomonadati</taxon>
        <taxon>Pseudomonadota</taxon>
        <taxon>Gammaproteobacteria</taxon>
        <taxon>Enterobacterales</taxon>
        <taxon>Bruguierivoracaceae</taxon>
        <taxon>Sodalis</taxon>
    </lineage>
</organism>
<dbReference type="AlphaFoldDB" id="A0A4R1NHR5"/>
<dbReference type="Gene3D" id="1.10.3720.10">
    <property type="entry name" value="MetI-like"/>
    <property type="match status" value="1"/>
</dbReference>
<keyword evidence="3 13" id="KW-0813">Transport</keyword>
<dbReference type="RefSeq" id="WP_207917875.1">
    <property type="nucleotide sequence ID" value="NZ_SJOI01000001.1"/>
</dbReference>
<dbReference type="GO" id="GO:0022857">
    <property type="term" value="F:transmembrane transporter activity"/>
    <property type="evidence" value="ECO:0007669"/>
    <property type="project" value="InterPro"/>
</dbReference>
<dbReference type="Pfam" id="PF00528">
    <property type="entry name" value="BPD_transp_1"/>
    <property type="match status" value="1"/>
</dbReference>
<evidence type="ECO:0000313" key="15">
    <source>
        <dbReference type="EMBL" id="TCL05381.1"/>
    </source>
</evidence>
<evidence type="ECO:0000256" key="4">
    <source>
        <dbReference type="ARBA" id="ARBA00022475"/>
    </source>
</evidence>
<dbReference type="InterPro" id="IPR043429">
    <property type="entry name" value="ArtM/GltK/GlnP/TcyL/YhdX-like"/>
</dbReference>
<dbReference type="GO" id="GO:0006865">
    <property type="term" value="P:amino acid transport"/>
    <property type="evidence" value="ECO:0007669"/>
    <property type="project" value="UniProtKB-KW"/>
</dbReference>
<dbReference type="FunFam" id="1.10.3720.10:FF:000006">
    <property type="entry name" value="Glutamate/aspartate ABC transporter, permease protein GltK"/>
    <property type="match status" value="1"/>
</dbReference>
<dbReference type="PANTHER" id="PTHR30614:SF0">
    <property type="entry name" value="L-CYSTINE TRANSPORT SYSTEM PERMEASE PROTEIN TCYL"/>
    <property type="match status" value="1"/>
</dbReference>
<feature type="domain" description="ABC transmembrane type-1" evidence="14">
    <location>
        <begin position="71"/>
        <end position="271"/>
    </location>
</feature>
<feature type="transmembrane region" description="Helical" evidence="13">
    <location>
        <begin position="143"/>
        <end position="162"/>
    </location>
</feature>
<dbReference type="CDD" id="cd06261">
    <property type="entry name" value="TM_PBP2"/>
    <property type="match status" value="1"/>
</dbReference>
<comment type="subunit">
    <text evidence="11">The complex is composed of two ATP-binding proteins (GltL), two transmembrane proteins (GltJ and GltK) and a solute-binding protein (GltI).</text>
</comment>
<proteinExistence type="inferred from homology"/>
<keyword evidence="16" id="KW-1185">Reference proteome</keyword>
<evidence type="ECO:0000256" key="6">
    <source>
        <dbReference type="ARBA" id="ARBA00022692"/>
    </source>
</evidence>
<feature type="transmembrane region" description="Helical" evidence="13">
    <location>
        <begin position="252"/>
        <end position="274"/>
    </location>
</feature>
<evidence type="ECO:0000256" key="11">
    <source>
        <dbReference type="ARBA" id="ARBA00062718"/>
    </source>
</evidence>
<dbReference type="GO" id="GO:0043190">
    <property type="term" value="C:ATP-binding cassette (ABC) transporter complex"/>
    <property type="evidence" value="ECO:0007669"/>
    <property type="project" value="InterPro"/>
</dbReference>
<evidence type="ECO:0000313" key="16">
    <source>
        <dbReference type="Proteomes" id="UP000294555"/>
    </source>
</evidence>